<evidence type="ECO:0000256" key="4">
    <source>
        <dbReference type="ARBA" id="ARBA00023002"/>
    </source>
</evidence>
<keyword evidence="6" id="KW-1133">Transmembrane helix</keyword>
<dbReference type="GO" id="GO:0005783">
    <property type="term" value="C:endoplasmic reticulum"/>
    <property type="evidence" value="ECO:0007669"/>
    <property type="project" value="TreeGrafter"/>
</dbReference>
<dbReference type="VEuPathDB" id="FungiDB:yc1106_08652"/>
<dbReference type="AlphaFoldDB" id="A0A9Q8ZJR1"/>
<dbReference type="SMART" id="SM00702">
    <property type="entry name" value="P4Hc"/>
    <property type="match status" value="1"/>
</dbReference>
<dbReference type="EMBL" id="CP089280">
    <property type="protein sequence ID" value="USP81378.1"/>
    <property type="molecule type" value="Genomic_DNA"/>
</dbReference>
<feature type="transmembrane region" description="Helical" evidence="6">
    <location>
        <begin position="7"/>
        <end position="28"/>
    </location>
</feature>
<keyword evidence="6" id="KW-0812">Transmembrane</keyword>
<organism evidence="8 9">
    <name type="scientific">Curvularia clavata</name>
    <dbReference type="NCBI Taxonomy" id="95742"/>
    <lineage>
        <taxon>Eukaryota</taxon>
        <taxon>Fungi</taxon>
        <taxon>Dikarya</taxon>
        <taxon>Ascomycota</taxon>
        <taxon>Pezizomycotina</taxon>
        <taxon>Dothideomycetes</taxon>
        <taxon>Pleosporomycetidae</taxon>
        <taxon>Pleosporales</taxon>
        <taxon>Pleosporineae</taxon>
        <taxon>Pleosporaceae</taxon>
        <taxon>Curvularia</taxon>
    </lineage>
</organism>
<reference evidence="8" key="1">
    <citation type="submission" date="2021-12" db="EMBL/GenBank/DDBJ databases">
        <title>Curvularia clavata genome.</title>
        <authorList>
            <person name="Cao Y."/>
        </authorList>
    </citation>
    <scope>NUCLEOTIDE SEQUENCE</scope>
    <source>
        <strain evidence="8">Yc1106</strain>
    </source>
</reference>
<dbReference type="GO" id="GO:0031418">
    <property type="term" value="F:L-ascorbic acid binding"/>
    <property type="evidence" value="ECO:0007669"/>
    <property type="project" value="InterPro"/>
</dbReference>
<keyword evidence="9" id="KW-1185">Reference proteome</keyword>
<dbReference type="PROSITE" id="PS51471">
    <property type="entry name" value="FE2OG_OXY"/>
    <property type="match status" value="1"/>
</dbReference>
<dbReference type="InterPro" id="IPR044862">
    <property type="entry name" value="Pro_4_hyd_alph_FE2OG_OXY"/>
</dbReference>
<feature type="domain" description="Fe2OG dioxygenase" evidence="7">
    <location>
        <begin position="122"/>
        <end position="246"/>
    </location>
</feature>
<protein>
    <recommendedName>
        <fullName evidence="7">Fe2OG dioxygenase domain-containing protein</fullName>
    </recommendedName>
</protein>
<name>A0A9Q8ZJR1_CURCL</name>
<dbReference type="Gene3D" id="2.60.120.620">
    <property type="entry name" value="q2cbj1_9rhob like domain"/>
    <property type="match status" value="1"/>
</dbReference>
<keyword evidence="6" id="KW-0472">Membrane</keyword>
<keyword evidence="5" id="KW-0408">Iron</keyword>
<keyword evidence="4" id="KW-0560">Oxidoreductase</keyword>
<evidence type="ECO:0000313" key="9">
    <source>
        <dbReference type="Proteomes" id="UP001056012"/>
    </source>
</evidence>
<evidence type="ECO:0000256" key="6">
    <source>
        <dbReference type="SAM" id="Phobius"/>
    </source>
</evidence>
<proteinExistence type="predicted"/>
<comment type="cofactor">
    <cofactor evidence="1">
        <name>L-ascorbate</name>
        <dbReference type="ChEBI" id="CHEBI:38290"/>
    </cofactor>
</comment>
<keyword evidence="3" id="KW-0223">Dioxygenase</keyword>
<evidence type="ECO:0000256" key="2">
    <source>
        <dbReference type="ARBA" id="ARBA00022723"/>
    </source>
</evidence>
<evidence type="ECO:0000256" key="5">
    <source>
        <dbReference type="ARBA" id="ARBA00023004"/>
    </source>
</evidence>
<sequence>MAFPKAYGRYASPMLLLSILVFALSYYWPYMVEVVAKYYEPHYSIRILSYDPLLIHLEGFISKPERIYLMNLGRSKVVELDFSEAVSDYRTSDTAWLPLQDPIVQRIFARASRLQGYSPIANQEPLQLTRYKAGQQYKPHWDHFQDQFIPANESQRITTIFAILDATCDECGTRFPYLNVDWSKEDPRWCQFVDCGQKAMTIRPVPGNAVFWKNLNASNLGEYRTLHAGLPPLNGTKVGLNIWTREQAVIP</sequence>
<dbReference type="GO" id="GO:0004656">
    <property type="term" value="F:procollagen-proline 4-dioxygenase activity"/>
    <property type="evidence" value="ECO:0007669"/>
    <property type="project" value="TreeGrafter"/>
</dbReference>
<evidence type="ECO:0000256" key="1">
    <source>
        <dbReference type="ARBA" id="ARBA00001961"/>
    </source>
</evidence>
<evidence type="ECO:0000313" key="8">
    <source>
        <dbReference type="EMBL" id="USP81378.1"/>
    </source>
</evidence>
<keyword evidence="2" id="KW-0479">Metal-binding</keyword>
<dbReference type="InterPro" id="IPR006620">
    <property type="entry name" value="Pro_4_hyd_alph"/>
</dbReference>
<gene>
    <name evidence="8" type="ORF">yc1106_08652</name>
</gene>
<evidence type="ECO:0000259" key="7">
    <source>
        <dbReference type="PROSITE" id="PS51471"/>
    </source>
</evidence>
<dbReference type="InterPro" id="IPR045054">
    <property type="entry name" value="P4HA-like"/>
</dbReference>
<accession>A0A9Q8ZJR1</accession>
<dbReference type="PANTHER" id="PTHR10869">
    <property type="entry name" value="PROLYL 4-HYDROXYLASE ALPHA SUBUNIT"/>
    <property type="match status" value="1"/>
</dbReference>
<dbReference type="Proteomes" id="UP001056012">
    <property type="component" value="Chromosome 7"/>
</dbReference>
<dbReference type="Pfam" id="PF13640">
    <property type="entry name" value="2OG-FeII_Oxy_3"/>
    <property type="match status" value="1"/>
</dbReference>
<evidence type="ECO:0000256" key="3">
    <source>
        <dbReference type="ARBA" id="ARBA00022964"/>
    </source>
</evidence>
<dbReference type="OrthoDB" id="420380at2759"/>
<dbReference type="PANTHER" id="PTHR10869:SF242">
    <property type="entry name" value="PROLYL 4-HYDROXYLASE ALPHA SUBUNIT DOMAIN-CONTAINING PROTEIN"/>
    <property type="match status" value="1"/>
</dbReference>
<dbReference type="InterPro" id="IPR005123">
    <property type="entry name" value="Oxoglu/Fe-dep_dioxygenase_dom"/>
</dbReference>
<dbReference type="GO" id="GO:0005506">
    <property type="term" value="F:iron ion binding"/>
    <property type="evidence" value="ECO:0007669"/>
    <property type="project" value="InterPro"/>
</dbReference>